<evidence type="ECO:0000256" key="4">
    <source>
        <dbReference type="ARBA" id="ARBA00022679"/>
    </source>
</evidence>
<dbReference type="InterPro" id="IPR039653">
    <property type="entry name" value="Prenyltransferase"/>
</dbReference>
<dbReference type="InterPro" id="IPR044878">
    <property type="entry name" value="UbiA_sf"/>
</dbReference>
<dbReference type="InterPro" id="IPR030470">
    <property type="entry name" value="UbiA_prenylTrfase_CS"/>
</dbReference>
<dbReference type="CDD" id="cd13959">
    <property type="entry name" value="PT_UbiA_COQ2"/>
    <property type="match status" value="1"/>
</dbReference>
<proteinExistence type="inferred from homology"/>
<evidence type="ECO:0000256" key="6">
    <source>
        <dbReference type="ARBA" id="ARBA00022989"/>
    </source>
</evidence>
<evidence type="ECO:0000256" key="7">
    <source>
        <dbReference type="ARBA" id="ARBA00023136"/>
    </source>
</evidence>
<feature type="transmembrane region" description="Helical" evidence="9">
    <location>
        <begin position="183"/>
        <end position="205"/>
    </location>
</feature>
<keyword evidence="7 9" id="KW-0472">Membrane</keyword>
<dbReference type="OrthoDB" id="18170at2759"/>
<keyword evidence="9" id="KW-0999">Mitochondrion inner membrane</keyword>
<sequence length="375" mass="42110">MATSGTYVTEVPLKGTVEKHYMRWRSENHAFPEAIGHHIQNVTIHDGEWDSHGAIKTWNYTCDGKPEVFKERREIDDEKKTVTFRGLEGHVMEQLKVYDVIFEFLPKSEDGCVCKITMIWEKRNDESIALAADPGSLPSFEMMALRCKALFLRGAGSTINDLFDRDIDTKVERTRLRPIASGLLTPFQGLQFLGFQLLLGLGILLQLNNYSRVLGALSLLLVFFYPLMKRFTFWPQAFLGFTINWGALLGWAAVKGSLETRVFWTLVYDTIYAHQDKEDDVKIGVKSTALSFGDNTKLWLTGFGTASTGLFSLSGLSPDLGWQYYASLVAASGQLGWQIGTADFSSRADCSNKFVSNKWFGAIIFSGVLLGRTFQ</sequence>
<dbReference type="InterPro" id="IPR006370">
    <property type="entry name" value="HB_polyprenyltransferase-like"/>
</dbReference>
<dbReference type="GO" id="GO:0006952">
    <property type="term" value="P:defense response"/>
    <property type="evidence" value="ECO:0007669"/>
    <property type="project" value="InterPro"/>
</dbReference>
<dbReference type="Pfam" id="PF00407">
    <property type="entry name" value="Bet_v_1"/>
    <property type="match status" value="1"/>
</dbReference>
<dbReference type="GO" id="GO:0102930">
    <property type="term" value="F:4-hydroxybenzoate geranyltransferase activity"/>
    <property type="evidence" value="ECO:0007669"/>
    <property type="project" value="UniProtKB-EC"/>
</dbReference>
<dbReference type="FunFam" id="1.20.120.1780:FF:000001">
    <property type="entry name" value="4-hydroxybenzoate octaprenyltransferase"/>
    <property type="match status" value="1"/>
</dbReference>
<dbReference type="GO" id="GO:0005743">
    <property type="term" value="C:mitochondrial inner membrane"/>
    <property type="evidence" value="ECO:0007669"/>
    <property type="project" value="UniProtKB-SubCell"/>
</dbReference>
<evidence type="ECO:0000259" key="10">
    <source>
        <dbReference type="SMART" id="SM01037"/>
    </source>
</evidence>
<comment type="pathway">
    <text evidence="9">Cofactor biosynthesis; ubiquinone biosynthesis.</text>
</comment>
<dbReference type="EMBL" id="JAAMPC010000003">
    <property type="protein sequence ID" value="KAG2319191.1"/>
    <property type="molecule type" value="Genomic_DNA"/>
</dbReference>
<dbReference type="SMART" id="SM01037">
    <property type="entry name" value="Bet_v_1"/>
    <property type="match status" value="1"/>
</dbReference>
<organism evidence="11 12">
    <name type="scientific">Brassica carinata</name>
    <name type="common">Ethiopian mustard</name>
    <name type="synonym">Abyssinian cabbage</name>
    <dbReference type="NCBI Taxonomy" id="52824"/>
    <lineage>
        <taxon>Eukaryota</taxon>
        <taxon>Viridiplantae</taxon>
        <taxon>Streptophyta</taxon>
        <taxon>Embryophyta</taxon>
        <taxon>Tracheophyta</taxon>
        <taxon>Spermatophyta</taxon>
        <taxon>Magnoliopsida</taxon>
        <taxon>eudicotyledons</taxon>
        <taxon>Gunneridae</taxon>
        <taxon>Pentapetalae</taxon>
        <taxon>rosids</taxon>
        <taxon>malvids</taxon>
        <taxon>Brassicales</taxon>
        <taxon>Brassicaceae</taxon>
        <taxon>Brassiceae</taxon>
        <taxon>Brassica</taxon>
    </lineage>
</organism>
<comment type="function">
    <text evidence="9">Catalyzes the prenylation of para-hydroxybenzoate (PHB) with an all-trans polyprenyl group. Mediates the second step in the final reaction sequence of coenzyme Q (CoQ) biosynthesis, which is the condensation of the polyisoprenoid side chain with PHB, generating the first membrane-bound Q intermediate.</text>
</comment>
<comment type="cofactor">
    <cofactor evidence="1 9">
        <name>Mg(2+)</name>
        <dbReference type="ChEBI" id="CHEBI:18420"/>
    </cofactor>
</comment>
<dbReference type="InterPro" id="IPR000916">
    <property type="entry name" value="Bet_v_I/MLP"/>
</dbReference>
<dbReference type="SUPFAM" id="SSF55961">
    <property type="entry name" value="Bet v1-like"/>
    <property type="match status" value="1"/>
</dbReference>
<dbReference type="Gene3D" id="3.30.530.20">
    <property type="match status" value="1"/>
</dbReference>
<dbReference type="PROSITE" id="PS00943">
    <property type="entry name" value="UBIA"/>
    <property type="match status" value="1"/>
</dbReference>
<dbReference type="GO" id="GO:0008412">
    <property type="term" value="F:4-hydroxybenzoate polyprenyltransferase activity"/>
    <property type="evidence" value="ECO:0007669"/>
    <property type="project" value="UniProtKB-EC"/>
</dbReference>
<comment type="catalytic activity">
    <reaction evidence="8">
        <text>4-hydroxybenzoate + (2E)-geranyl diphosphate = 3-geranyl-4-hydroxybenzoate + diphosphate</text>
        <dbReference type="Rhea" id="RHEA:27854"/>
        <dbReference type="ChEBI" id="CHEBI:17879"/>
        <dbReference type="ChEBI" id="CHEBI:33019"/>
        <dbReference type="ChEBI" id="CHEBI:58057"/>
        <dbReference type="ChEBI" id="CHEBI:60878"/>
        <dbReference type="EC" id="2.5.1.93"/>
    </reaction>
</comment>
<dbReference type="FunFam" id="1.10.357.140:FF:000003">
    <property type="entry name" value="4-hydroxybenzoate polyprenyltransferase, mitochondrial"/>
    <property type="match status" value="1"/>
</dbReference>
<name>A0A8X7VWS8_BRACI</name>
<dbReference type="AlphaFoldDB" id="A0A8X7VWS8"/>
<keyword evidence="9" id="KW-0831">Ubiquinone biosynthesis</keyword>
<dbReference type="Proteomes" id="UP000886595">
    <property type="component" value="Unassembled WGS sequence"/>
</dbReference>
<feature type="domain" description="Bet v I/Major latex protein" evidence="10">
    <location>
        <begin position="2"/>
        <end position="154"/>
    </location>
</feature>
<comment type="similarity">
    <text evidence="3 9">Belongs to the UbiA prenyltransferase family.</text>
</comment>
<evidence type="ECO:0000256" key="1">
    <source>
        <dbReference type="ARBA" id="ARBA00001946"/>
    </source>
</evidence>
<evidence type="ECO:0000313" key="12">
    <source>
        <dbReference type="Proteomes" id="UP000886595"/>
    </source>
</evidence>
<dbReference type="GO" id="GO:0006744">
    <property type="term" value="P:ubiquinone biosynthetic process"/>
    <property type="evidence" value="ECO:0007669"/>
    <property type="project" value="UniProtKB-UniRule"/>
</dbReference>
<evidence type="ECO:0000256" key="9">
    <source>
        <dbReference type="HAMAP-Rule" id="MF_03189"/>
    </source>
</evidence>
<reference evidence="11 12" key="1">
    <citation type="submission" date="2020-02" db="EMBL/GenBank/DDBJ databases">
        <authorList>
            <person name="Ma Q."/>
            <person name="Huang Y."/>
            <person name="Song X."/>
            <person name="Pei D."/>
        </authorList>
    </citation>
    <scope>NUCLEOTIDE SEQUENCE [LARGE SCALE GENOMIC DNA]</scope>
    <source>
        <strain evidence="11">Sxm20200214</strain>
        <tissue evidence="11">Leaf</tissue>
    </source>
</reference>
<dbReference type="Gene3D" id="1.20.120.1780">
    <property type="entry name" value="UbiA prenyltransferase"/>
    <property type="match status" value="1"/>
</dbReference>
<keyword evidence="6 9" id="KW-1133">Transmembrane helix</keyword>
<evidence type="ECO:0000313" key="11">
    <source>
        <dbReference type="EMBL" id="KAG2319191.1"/>
    </source>
</evidence>
<keyword evidence="12" id="KW-1185">Reference proteome</keyword>
<dbReference type="InterPro" id="IPR023393">
    <property type="entry name" value="START-like_dom_sf"/>
</dbReference>
<evidence type="ECO:0000256" key="5">
    <source>
        <dbReference type="ARBA" id="ARBA00022692"/>
    </source>
</evidence>
<dbReference type="PANTHER" id="PTHR11048">
    <property type="entry name" value="PRENYLTRANSFERASES"/>
    <property type="match status" value="1"/>
</dbReference>
<dbReference type="EC" id="2.5.1.39" evidence="9"/>
<keyword evidence="9" id="KW-0414">Isoprene biosynthesis</keyword>
<keyword evidence="9" id="KW-0496">Mitochondrion</keyword>
<dbReference type="CDD" id="cd07816">
    <property type="entry name" value="Bet_v1-like"/>
    <property type="match status" value="1"/>
</dbReference>
<evidence type="ECO:0000256" key="2">
    <source>
        <dbReference type="ARBA" id="ARBA00004141"/>
    </source>
</evidence>
<keyword evidence="5 9" id="KW-0812">Transmembrane</keyword>
<dbReference type="PANTHER" id="PTHR11048:SF28">
    <property type="entry name" value="4-HYDROXYBENZOATE POLYPRENYLTRANSFERASE, MITOCHONDRIAL"/>
    <property type="match status" value="1"/>
</dbReference>
<evidence type="ECO:0000256" key="3">
    <source>
        <dbReference type="ARBA" id="ARBA00005985"/>
    </source>
</evidence>
<comment type="caution">
    <text evidence="11">The sequence shown here is derived from an EMBL/GenBank/DDBJ whole genome shotgun (WGS) entry which is preliminary data.</text>
</comment>
<dbReference type="InterPro" id="IPR000537">
    <property type="entry name" value="UbiA_prenyltransferase"/>
</dbReference>
<dbReference type="GO" id="GO:0008299">
    <property type="term" value="P:isoprenoid biosynthetic process"/>
    <property type="evidence" value="ECO:0007669"/>
    <property type="project" value="UniProtKB-UniRule"/>
</dbReference>
<feature type="transmembrane region" description="Helical" evidence="9">
    <location>
        <begin position="212"/>
        <end position="228"/>
    </location>
</feature>
<protein>
    <recommendedName>
        <fullName evidence="9">4-hydroxybenzoate polyprenyltransferase, mitochondrial</fullName>
        <shortName evidence="9">4-HB polyprenyltransferase</shortName>
        <ecNumber evidence="9">2.5.1.39</ecNumber>
    </recommendedName>
    <alternativeName>
        <fullName evidence="9">Para-hydroxybenzoate--polyprenyltransferase</fullName>
        <shortName evidence="9">PHB:PPT</shortName>
        <shortName evidence="9">PHB:polyprenyltransferase</shortName>
    </alternativeName>
</protein>
<feature type="transmembrane region" description="Helical" evidence="9">
    <location>
        <begin position="234"/>
        <end position="254"/>
    </location>
</feature>
<gene>
    <name evidence="11" type="ORF">Bca52824_012404</name>
</gene>
<comment type="subcellular location">
    <subcellularLocation>
        <location evidence="2">Membrane</location>
        <topology evidence="2">Multi-pass membrane protein</topology>
    </subcellularLocation>
    <subcellularLocation>
        <location evidence="9">Mitochondrion inner membrane</location>
        <topology evidence="9">Multi-pass membrane protein</topology>
        <orientation evidence="9">Matrix side</orientation>
    </subcellularLocation>
</comment>
<keyword evidence="4 9" id="KW-0808">Transferase</keyword>
<accession>A0A8X7VWS8</accession>
<dbReference type="Pfam" id="PF01040">
    <property type="entry name" value="UbiA"/>
    <property type="match status" value="1"/>
</dbReference>
<dbReference type="HAMAP" id="MF_01635">
    <property type="entry name" value="UbiA"/>
    <property type="match status" value="1"/>
</dbReference>
<evidence type="ECO:0000256" key="8">
    <source>
        <dbReference type="ARBA" id="ARBA00050283"/>
    </source>
</evidence>
<dbReference type="Gene3D" id="1.10.357.140">
    <property type="entry name" value="UbiA prenyltransferase"/>
    <property type="match status" value="1"/>
</dbReference>
<comment type="catalytic activity">
    <reaction evidence="9">
        <text>an all-trans-polyprenyl diphosphate + 4-hydroxybenzoate = a 4-hydroxy-3-(all-trans-polyprenyl)benzoate + diphosphate</text>
        <dbReference type="Rhea" id="RHEA:44504"/>
        <dbReference type="Rhea" id="RHEA-COMP:9514"/>
        <dbReference type="Rhea" id="RHEA-COMP:9564"/>
        <dbReference type="ChEBI" id="CHEBI:17879"/>
        <dbReference type="ChEBI" id="CHEBI:33019"/>
        <dbReference type="ChEBI" id="CHEBI:58914"/>
        <dbReference type="ChEBI" id="CHEBI:78396"/>
        <dbReference type="EC" id="2.5.1.39"/>
    </reaction>
</comment>